<dbReference type="SUPFAM" id="SSF55681">
    <property type="entry name" value="Class II aaRS and biotin synthetases"/>
    <property type="match status" value="1"/>
</dbReference>
<dbReference type="GO" id="GO:0005829">
    <property type="term" value="C:cytosol"/>
    <property type="evidence" value="ECO:0007669"/>
    <property type="project" value="TreeGrafter"/>
</dbReference>
<feature type="domain" description="YbaK/aminoacyl-tRNA synthetase-associated" evidence="2">
    <location>
        <begin position="49"/>
        <end position="161"/>
    </location>
</feature>
<dbReference type="InterPro" id="IPR036754">
    <property type="entry name" value="YbaK/aa-tRNA-synt-asso_dom_sf"/>
</dbReference>
<dbReference type="PANTHER" id="PTHR42753">
    <property type="entry name" value="MITOCHONDRIAL RIBOSOME PROTEIN L39/PROLYL-TRNA LIGASE FAMILY MEMBER"/>
    <property type="match status" value="1"/>
</dbReference>
<gene>
    <name evidence="3" type="ORF">S03H2_58071</name>
</gene>
<dbReference type="InterPro" id="IPR045864">
    <property type="entry name" value="aa-tRNA-synth_II/BPL/LPL"/>
</dbReference>
<dbReference type="GO" id="GO:0005524">
    <property type="term" value="F:ATP binding"/>
    <property type="evidence" value="ECO:0007669"/>
    <property type="project" value="InterPro"/>
</dbReference>
<dbReference type="SUPFAM" id="SSF55826">
    <property type="entry name" value="YbaK/ProRS associated domain"/>
    <property type="match status" value="1"/>
</dbReference>
<accession>X1IUL5</accession>
<dbReference type="Gene3D" id="3.30.930.10">
    <property type="entry name" value="Bira Bifunctional Protein, Domain 2"/>
    <property type="match status" value="1"/>
</dbReference>
<reference evidence="3" key="1">
    <citation type="journal article" date="2014" name="Front. Microbiol.">
        <title>High frequency of phylogenetically diverse reductive dehalogenase-homologous genes in deep subseafloor sedimentary metagenomes.</title>
        <authorList>
            <person name="Kawai M."/>
            <person name="Futagami T."/>
            <person name="Toyoda A."/>
            <person name="Takaki Y."/>
            <person name="Nishi S."/>
            <person name="Hori S."/>
            <person name="Arai W."/>
            <person name="Tsubouchi T."/>
            <person name="Morono Y."/>
            <person name="Uchiyama I."/>
            <person name="Ito T."/>
            <person name="Fujiyama A."/>
            <person name="Inagaki F."/>
            <person name="Takami H."/>
        </authorList>
    </citation>
    <scope>NUCLEOTIDE SEQUENCE</scope>
    <source>
        <strain evidence="3">Expedition CK06-06</strain>
    </source>
</reference>
<proteinExistence type="predicted"/>
<protein>
    <recommendedName>
        <fullName evidence="4">YbaK/aminoacyl-tRNA synthetase-associated domain-containing protein</fullName>
    </recommendedName>
</protein>
<evidence type="ECO:0000313" key="3">
    <source>
        <dbReference type="EMBL" id="GAH86111.1"/>
    </source>
</evidence>
<dbReference type="GO" id="GO:0004827">
    <property type="term" value="F:proline-tRNA ligase activity"/>
    <property type="evidence" value="ECO:0007669"/>
    <property type="project" value="TreeGrafter"/>
</dbReference>
<dbReference type="Pfam" id="PF00587">
    <property type="entry name" value="tRNA-synt_2b"/>
    <property type="match status" value="1"/>
</dbReference>
<dbReference type="EMBL" id="BARU01037244">
    <property type="protein sequence ID" value="GAH86111.1"/>
    <property type="molecule type" value="Genomic_DNA"/>
</dbReference>
<dbReference type="GO" id="GO:0002161">
    <property type="term" value="F:aminoacyl-tRNA deacylase activity"/>
    <property type="evidence" value="ECO:0007669"/>
    <property type="project" value="InterPro"/>
</dbReference>
<feature type="non-terminal residue" evidence="3">
    <location>
        <position position="249"/>
    </location>
</feature>
<name>X1IUL5_9ZZZZ</name>
<evidence type="ECO:0000259" key="2">
    <source>
        <dbReference type="Pfam" id="PF04073"/>
    </source>
</evidence>
<dbReference type="InterPro" id="IPR050062">
    <property type="entry name" value="Pro-tRNA_synthetase"/>
</dbReference>
<comment type="caution">
    <text evidence="3">The sequence shown here is derived from an EMBL/GenBank/DDBJ whole genome shotgun (WGS) entry which is preliminary data.</text>
</comment>
<feature type="domain" description="Aminoacyl-tRNA synthetase class II (G/ P/ S/T)" evidence="1">
    <location>
        <begin position="174"/>
        <end position="245"/>
    </location>
</feature>
<sequence>IYCSNCGYAANAEKAQSAKARIEDVIASRSPEQSEGAAKQFLPLEEIATPRCKTIEEVASFLGVSTNQTFKAVFYSADGAFVFVVIRGDLEVNETKLRNTLKCSGLRLATEGEVSEAGLVAGFASPIGTRGIKVVADDSITLGSNFIAGANKPGYHFRNANYPRDFQVDLIGDIALAHSGDNCPKCGSTLSSARGIEVGHVFKLGTFISEKMEAFFLDQEGVSKPIVMGSYGIGLGRLLAAIVEQSHDG</sequence>
<dbReference type="InterPro" id="IPR002314">
    <property type="entry name" value="aa-tRNA-synt_IIb"/>
</dbReference>
<organism evidence="3">
    <name type="scientific">marine sediment metagenome</name>
    <dbReference type="NCBI Taxonomy" id="412755"/>
    <lineage>
        <taxon>unclassified sequences</taxon>
        <taxon>metagenomes</taxon>
        <taxon>ecological metagenomes</taxon>
    </lineage>
</organism>
<dbReference type="Gene3D" id="3.90.960.10">
    <property type="entry name" value="YbaK/aminoacyl-tRNA synthetase-associated domain"/>
    <property type="match status" value="1"/>
</dbReference>
<feature type="non-terminal residue" evidence="3">
    <location>
        <position position="1"/>
    </location>
</feature>
<evidence type="ECO:0000259" key="1">
    <source>
        <dbReference type="Pfam" id="PF00587"/>
    </source>
</evidence>
<dbReference type="AlphaFoldDB" id="X1IUL5"/>
<dbReference type="PANTHER" id="PTHR42753:SF2">
    <property type="entry name" value="PROLINE--TRNA LIGASE"/>
    <property type="match status" value="1"/>
</dbReference>
<dbReference type="Pfam" id="PF04073">
    <property type="entry name" value="tRNA_edit"/>
    <property type="match status" value="1"/>
</dbReference>
<evidence type="ECO:0008006" key="4">
    <source>
        <dbReference type="Google" id="ProtNLM"/>
    </source>
</evidence>
<dbReference type="InterPro" id="IPR007214">
    <property type="entry name" value="YbaK/aa-tRNA-synth-assoc-dom"/>
</dbReference>
<dbReference type="CDD" id="cd04334">
    <property type="entry name" value="ProRS-INS"/>
    <property type="match status" value="1"/>
</dbReference>
<dbReference type="GO" id="GO:0006433">
    <property type="term" value="P:prolyl-tRNA aminoacylation"/>
    <property type="evidence" value="ECO:0007669"/>
    <property type="project" value="TreeGrafter"/>
</dbReference>